<dbReference type="eggNOG" id="ENOG502SD1W">
    <property type="taxonomic scope" value="Eukaryota"/>
</dbReference>
<dbReference type="PANTHER" id="PTHR46312:SF2">
    <property type="entry name" value="NUCLEOTIDE-BINDING OLIGOMERIZATION DOMAIN-CONTAINING PROTEIN 2-LIKE"/>
    <property type="match status" value="1"/>
</dbReference>
<dbReference type="Gene3D" id="1.25.40.20">
    <property type="entry name" value="Ankyrin repeat-containing domain"/>
    <property type="match status" value="1"/>
</dbReference>
<dbReference type="PhylomeDB" id="E9G0J1"/>
<dbReference type="GO" id="GO:0000725">
    <property type="term" value="P:recombinational repair"/>
    <property type="evidence" value="ECO:0000318"/>
    <property type="project" value="GO_Central"/>
</dbReference>
<dbReference type="KEGG" id="dpx:DAPPUDRAFT_97078"/>
<feature type="domain" description="NACHT" evidence="1">
    <location>
        <begin position="257"/>
        <end position="414"/>
    </location>
</feature>
<dbReference type="OrthoDB" id="6745084at2759"/>
<dbReference type="SUPFAM" id="SSF52540">
    <property type="entry name" value="P-loop containing nucleoside triphosphate hydrolases"/>
    <property type="match status" value="1"/>
</dbReference>
<dbReference type="GO" id="GO:0043138">
    <property type="term" value="F:3'-5' DNA helicase activity"/>
    <property type="evidence" value="ECO:0000318"/>
    <property type="project" value="GO_Central"/>
</dbReference>
<reference evidence="2 3" key="1">
    <citation type="journal article" date="2011" name="Science">
        <title>The ecoresponsive genome of Daphnia pulex.</title>
        <authorList>
            <person name="Colbourne J.K."/>
            <person name="Pfrender M.E."/>
            <person name="Gilbert D."/>
            <person name="Thomas W.K."/>
            <person name="Tucker A."/>
            <person name="Oakley T.H."/>
            <person name="Tokishita S."/>
            <person name="Aerts A."/>
            <person name="Arnold G.J."/>
            <person name="Basu M.K."/>
            <person name="Bauer D.J."/>
            <person name="Caceres C.E."/>
            <person name="Carmel L."/>
            <person name="Casola C."/>
            <person name="Choi J.H."/>
            <person name="Detter J.C."/>
            <person name="Dong Q."/>
            <person name="Dusheyko S."/>
            <person name="Eads B.D."/>
            <person name="Frohlich T."/>
            <person name="Geiler-Samerotte K.A."/>
            <person name="Gerlach D."/>
            <person name="Hatcher P."/>
            <person name="Jogdeo S."/>
            <person name="Krijgsveld J."/>
            <person name="Kriventseva E.V."/>
            <person name="Kultz D."/>
            <person name="Laforsch C."/>
            <person name="Lindquist E."/>
            <person name="Lopez J."/>
            <person name="Manak J.R."/>
            <person name="Muller J."/>
            <person name="Pangilinan J."/>
            <person name="Patwardhan R.P."/>
            <person name="Pitluck S."/>
            <person name="Pritham E.J."/>
            <person name="Rechtsteiner A."/>
            <person name="Rho M."/>
            <person name="Rogozin I.B."/>
            <person name="Sakarya O."/>
            <person name="Salamov A."/>
            <person name="Schaack S."/>
            <person name="Shapiro H."/>
            <person name="Shiga Y."/>
            <person name="Skalitzky C."/>
            <person name="Smith Z."/>
            <person name="Souvorov A."/>
            <person name="Sung W."/>
            <person name="Tang Z."/>
            <person name="Tsuchiya D."/>
            <person name="Tu H."/>
            <person name="Vos H."/>
            <person name="Wang M."/>
            <person name="Wolf Y.I."/>
            <person name="Yamagata H."/>
            <person name="Yamada T."/>
            <person name="Ye Y."/>
            <person name="Shaw J.R."/>
            <person name="Andrews J."/>
            <person name="Crease T.J."/>
            <person name="Tang H."/>
            <person name="Lucas S.M."/>
            <person name="Robertson H.M."/>
            <person name="Bork P."/>
            <person name="Koonin E.V."/>
            <person name="Zdobnov E.M."/>
            <person name="Grigoriev I.V."/>
            <person name="Lynch M."/>
            <person name="Boore J.L."/>
        </authorList>
    </citation>
    <scope>NUCLEOTIDE SEQUENCE [LARGE SCALE GENOMIC DNA]</scope>
</reference>
<dbReference type="Proteomes" id="UP000000305">
    <property type="component" value="Unassembled WGS sequence"/>
</dbReference>
<name>E9G0J1_DAPPU</name>
<dbReference type="InParanoid" id="E9G0J1"/>
<organism evidence="2 3">
    <name type="scientific">Daphnia pulex</name>
    <name type="common">Water flea</name>
    <dbReference type="NCBI Taxonomy" id="6669"/>
    <lineage>
        <taxon>Eukaryota</taxon>
        <taxon>Metazoa</taxon>
        <taxon>Ecdysozoa</taxon>
        <taxon>Arthropoda</taxon>
        <taxon>Crustacea</taxon>
        <taxon>Branchiopoda</taxon>
        <taxon>Diplostraca</taxon>
        <taxon>Cladocera</taxon>
        <taxon>Anomopoda</taxon>
        <taxon>Daphniidae</taxon>
        <taxon>Daphnia</taxon>
    </lineage>
</organism>
<dbReference type="FunFam" id="3.40.50.300:FF:003224">
    <property type="entry name" value="Uncharacterized protein"/>
    <property type="match status" value="1"/>
</dbReference>
<dbReference type="Gene3D" id="3.40.50.300">
    <property type="entry name" value="P-loop containing nucleotide triphosphate hydrolases"/>
    <property type="match status" value="1"/>
</dbReference>
<gene>
    <name evidence="2" type="ORF">DAPPUDRAFT_97078</name>
</gene>
<dbReference type="PANTHER" id="PTHR46312">
    <property type="entry name" value="NACHT DOMAIN-CONTAINING PROTEIN"/>
    <property type="match status" value="1"/>
</dbReference>
<dbReference type="InterPro" id="IPR007111">
    <property type="entry name" value="NACHT_NTPase"/>
</dbReference>
<dbReference type="SUPFAM" id="SSF48403">
    <property type="entry name" value="Ankyrin repeat"/>
    <property type="match status" value="1"/>
</dbReference>
<dbReference type="EMBL" id="GL732528">
    <property type="protein sequence ID" value="EFX86913.1"/>
    <property type="molecule type" value="Genomic_DNA"/>
</dbReference>
<dbReference type="Pfam" id="PF05729">
    <property type="entry name" value="NACHT"/>
    <property type="match status" value="1"/>
</dbReference>
<sequence>MAPLIELKNNHEKYENALKSDISHHLLLVICEESISTVDEKYYEELVNETSIPKKVIVISSEGVGIKDDLKFTDFSNEFKKTLLSKQVSFQGTTLAVADLIKTRTDQTVEELIQSGEPEKNFNLESIEELIKQEKSPIQIPSLSSSRFEKSLYIKRQLSSVFPLDNEFWEEVAKQLDMETSGGYSLEKLQRECGVNKQGEIKWKAPIVNDEQRTKIWEKMNSVLEKRKSLAVPPSNTLTEDNLSIVDRHEKEKYPGVVIISGAAGSGKSSILSHYYEEIKEKNPNHWVIIINFTDHSKDFLRLNLSEVNLSTTIECIINLSVVVGHSRLGRSMLRRRLNLGERITILFDGFDEIVKSQYQKTAIRMINVLKEKKSVGLYVTTRSHMANNLQFWLSQLNFDLENFSKEDQINYLTSLWKQNFNEDAQDNLYNFAELLVDRISKTLKDGDRAFIGIPLQCRILAECFKTEVQKSVQNQSELNPLVESIDRMNLDVADLYRMLITQKRNIYEEEKKALSQTHYLADLHVESDIDNLESFLRKLAIKTIVSTKEEVHVLLGTQENSMKSKNEQVKKTQKRMDHSARFGLLDENAEGKERFLHRTYAEYMMAEYLYTGFLLDDDKRNKLLDYDSARKLIIDKILVKEQYDGVQVFFNSMLKEIVDGNEEWHANINEGKLPERLFKLSEVLFRQFLRQIRKPYTKKHPNALLHSAKNKKEKVFQFFCDCLDVFYDKSDVLRAMTISFLSEHTTENFIFTLKVFRNQSIEVFQRFIRYFDSDSQDDYEKPHAKTLMEKIFHGFSITDLEDSNWNAKEQQIMIECLLVFMDKKRTAVDSFFQPWKECYIEPLLAMLILNENYENHLIKFVKILSQTTAYSNDSTLATFIKNVCSSVVGKIRQGRGRRLLKILYREVRENLAIKVFGLLFSMEPEIFQDNFQFHTMETRDIFKRETNEILHLLLERDFYTITLLHRAAFNNEIDAIEIILFLIQENLTRGDDRYKTMAEQVVNVMCYDENGFTPFYVAAARGNENVYRKMLFFLKHFHEKQNTSDTLEKILTATNGFVHHALSDAMESENLEMFQVILSSIKDVLGHNTLLKLLKSNSRENVSKNRYDILEYWSDTIFGVACRYKDLFQTLAKIVVEQKDNGSEAYQDWSDWNDLIFHLIESEDFNRFTLKYVSADILQGMLLQKGSNEWTKRLLDLRLWGGFKALSSRLIKNFNEDQLKELITMLTHSFSDKYGCYWCKLTELLPFFKHFNENDAISKFLKCVSEKLGESFVYKLVTHDDVTIPSKALANFLLSHLSKERQEEAKQYWKINSPAKIDDIFFTPTSKIFWLNVGQKVRYLEDIVWYYLDHGNNAQLKDFIKTVTSLHTIAGRKRSMWSYVFENDLATNKIIKHVSENTEIFGVDAAKTLLFHVVDKDPRYLNAIWWKKDVDELLAQLPEVIQQGIRQHIQEHAFGLIEQLFGNPSWLIPSDQSETILNTLAFMVNYSNENQLQQFIQHITALHNSEKSDSIWYGLFRYEVEEDYIRMMDKFLKSVFEKLGSSAVKKLLLHVDEGEKTVKTMLSHLDDNHREKVQRKVNKYLENFHIPPKRRKK</sequence>
<evidence type="ECO:0000313" key="3">
    <source>
        <dbReference type="Proteomes" id="UP000000305"/>
    </source>
</evidence>
<keyword evidence="3" id="KW-1185">Reference proteome</keyword>
<dbReference type="HOGENOM" id="CLU_002013_0_0_1"/>
<dbReference type="InterPro" id="IPR027417">
    <property type="entry name" value="P-loop_NTPase"/>
</dbReference>
<evidence type="ECO:0000313" key="2">
    <source>
        <dbReference type="EMBL" id="EFX86913.1"/>
    </source>
</evidence>
<accession>E9G0J1</accession>
<dbReference type="InterPro" id="IPR036770">
    <property type="entry name" value="Ankyrin_rpt-contain_sf"/>
</dbReference>
<protein>
    <recommendedName>
        <fullName evidence="1">NACHT domain-containing protein</fullName>
    </recommendedName>
</protein>
<dbReference type="FunFam" id="1.25.40.20:FF:000890">
    <property type="entry name" value="Uncharacterized protein"/>
    <property type="match status" value="1"/>
</dbReference>
<dbReference type="GO" id="GO:0005634">
    <property type="term" value="C:nucleus"/>
    <property type="evidence" value="ECO:0000318"/>
    <property type="project" value="GO_Central"/>
</dbReference>
<evidence type="ECO:0000259" key="1">
    <source>
        <dbReference type="Pfam" id="PF05729"/>
    </source>
</evidence>
<proteinExistence type="predicted"/>